<dbReference type="EMBL" id="AEAG01001431">
    <property type="protein sequence ID" value="EGH25575.1"/>
    <property type="molecule type" value="Genomic_DNA"/>
</dbReference>
<sequence>MAIFDLYSKRQGRERNGLNDVYTYDEFSSKFRIQLSMMIEELLGGIEDVYRGGKPRDAYEGLVKILRKEYGLSHL</sequence>
<dbReference type="Proteomes" id="UP000003465">
    <property type="component" value="Unassembled WGS sequence"/>
</dbReference>
<gene>
    <name evidence="1" type="ORF">PSYMO_30815</name>
</gene>
<feature type="non-terminal residue" evidence="1">
    <location>
        <position position="75"/>
    </location>
</feature>
<evidence type="ECO:0000313" key="1">
    <source>
        <dbReference type="EMBL" id="EGH25575.1"/>
    </source>
</evidence>
<proteinExistence type="predicted"/>
<comment type="caution">
    <text evidence="1">The sequence shown here is derived from an EMBL/GenBank/DDBJ whole genome shotgun (WGS) entry which is preliminary data.</text>
</comment>
<evidence type="ECO:0000313" key="2">
    <source>
        <dbReference type="Proteomes" id="UP000003465"/>
    </source>
</evidence>
<reference evidence="1 2" key="1">
    <citation type="journal article" date="2011" name="PLoS Pathog.">
        <title>Dynamic evolution of pathogenicity revealed by sequencing and comparative genomics of 19 Pseudomonas syringae isolates.</title>
        <authorList>
            <person name="Baltrus D.A."/>
            <person name="Nishimura M.T."/>
            <person name="Romanchuk A."/>
            <person name="Chang J.H."/>
            <person name="Mukhtar M.S."/>
            <person name="Cherkis K."/>
            <person name="Roach J."/>
            <person name="Grant S.R."/>
            <person name="Jones C.D."/>
            <person name="Dangl J.L."/>
        </authorList>
    </citation>
    <scope>NUCLEOTIDE SEQUENCE [LARGE SCALE GENOMIC DNA]</scope>
    <source>
        <strain evidence="1 2">301020</strain>
    </source>
</reference>
<protein>
    <submittedName>
        <fullName evidence="1">Uncharacterized protein</fullName>
    </submittedName>
</protein>
<name>A0A656GJ87_PSEA0</name>
<dbReference type="AlphaFoldDB" id="A0A656GJ87"/>
<organism evidence="1 2">
    <name type="scientific">Pseudomonas amygdali pv. mori str. 301020</name>
    <dbReference type="NCBI Taxonomy" id="629261"/>
    <lineage>
        <taxon>Bacteria</taxon>
        <taxon>Pseudomonadati</taxon>
        <taxon>Pseudomonadota</taxon>
        <taxon>Gammaproteobacteria</taxon>
        <taxon>Pseudomonadales</taxon>
        <taxon>Pseudomonadaceae</taxon>
        <taxon>Pseudomonas</taxon>
        <taxon>Pseudomonas amygdali</taxon>
    </lineage>
</organism>
<accession>A0A656GJ87</accession>